<keyword evidence="3" id="KW-1185">Reference proteome</keyword>
<evidence type="ECO:0000313" key="3">
    <source>
        <dbReference type="Proteomes" id="UP000019772"/>
    </source>
</evidence>
<dbReference type="InterPro" id="IPR005119">
    <property type="entry name" value="LysR_subst-bd"/>
</dbReference>
<dbReference type="Proteomes" id="UP000019772">
    <property type="component" value="Chromosome"/>
</dbReference>
<dbReference type="STRING" id="1268072.PSAB_02550"/>
<dbReference type="SUPFAM" id="SSF53850">
    <property type="entry name" value="Periplasmic binding protein-like II"/>
    <property type="match status" value="1"/>
</dbReference>
<reference evidence="2 3" key="1">
    <citation type="journal article" date="2014" name="PLoS Genet.">
        <title>Comparative Genomic Analysis of N2-Fixing and Non-N2-Fixing Paenibacillus spp.: Organization, Evolution and Expression of the Nitrogen Fixation Genes.</title>
        <authorList>
            <person name="Xie J.B."/>
            <person name="Du Z."/>
            <person name="Bai L."/>
            <person name="Tian C."/>
            <person name="Zhang Y."/>
            <person name="Xie J.Y."/>
            <person name="Wang T."/>
            <person name="Liu X."/>
            <person name="Chen X."/>
            <person name="Cheng Q."/>
            <person name="Chen S."/>
            <person name="Li J."/>
        </authorList>
    </citation>
    <scope>NUCLEOTIDE SEQUENCE [LARGE SCALE GENOMIC DNA]</scope>
    <source>
        <strain evidence="2 3">T27</strain>
    </source>
</reference>
<evidence type="ECO:0000259" key="1">
    <source>
        <dbReference type="Pfam" id="PF03466"/>
    </source>
</evidence>
<organism evidence="2 3">
    <name type="scientific">Paenibacillus sabinae T27</name>
    <dbReference type="NCBI Taxonomy" id="1268072"/>
    <lineage>
        <taxon>Bacteria</taxon>
        <taxon>Bacillati</taxon>
        <taxon>Bacillota</taxon>
        <taxon>Bacilli</taxon>
        <taxon>Bacillales</taxon>
        <taxon>Paenibacillaceae</taxon>
        <taxon>Paenibacillus</taxon>
    </lineage>
</organism>
<dbReference type="AlphaFoldDB" id="X4Z6R2"/>
<dbReference type="EMBL" id="CP004078">
    <property type="protein sequence ID" value="AHV95446.1"/>
    <property type="molecule type" value="Genomic_DNA"/>
</dbReference>
<gene>
    <name evidence="2" type="ORF">PSAB_02550</name>
</gene>
<dbReference type="Pfam" id="PF03466">
    <property type="entry name" value="LysR_substrate"/>
    <property type="match status" value="1"/>
</dbReference>
<dbReference type="HOGENOM" id="CLU_1925517_0_0_9"/>
<name>X4Z6R2_9BACL</name>
<dbReference type="Gene3D" id="3.40.190.290">
    <property type="match status" value="1"/>
</dbReference>
<dbReference type="KEGG" id="psab:PSAB_02550"/>
<accession>X4Z6R2</accession>
<protein>
    <submittedName>
        <fullName evidence="2">Transcriptional regulator</fullName>
    </submittedName>
</protein>
<feature type="domain" description="LysR substrate-binding" evidence="1">
    <location>
        <begin position="57"/>
        <end position="124"/>
    </location>
</feature>
<proteinExistence type="predicted"/>
<sequence>MADSFLNNFQARAGIIDTSTWNRPKIIQRNMQIIKPFRYKNLYKFKRVGHCNSWRYDSATLLAMVREGLGITLLPRMMLPKKLEGVVALPLNPPQMLQIGLAVRSQEIASPAAVLFVQTVLAWMQEVGEIS</sequence>
<evidence type="ECO:0000313" key="2">
    <source>
        <dbReference type="EMBL" id="AHV95446.1"/>
    </source>
</evidence>